<gene>
    <name evidence="1" type="primary">jg25380</name>
    <name evidence="1" type="ORF">PAEG_LOCUS19988</name>
</gene>
<evidence type="ECO:0000313" key="2">
    <source>
        <dbReference type="Proteomes" id="UP000838756"/>
    </source>
</evidence>
<dbReference type="Proteomes" id="UP000838756">
    <property type="component" value="Unassembled WGS sequence"/>
</dbReference>
<dbReference type="EMBL" id="CAKXAJ010025787">
    <property type="protein sequence ID" value="CAH2243968.1"/>
    <property type="molecule type" value="Genomic_DNA"/>
</dbReference>
<proteinExistence type="predicted"/>
<dbReference type="AlphaFoldDB" id="A0A8S4S2S6"/>
<name>A0A8S4S2S6_9NEOP</name>
<protein>
    <submittedName>
        <fullName evidence="1">Jg25380 protein</fullName>
    </submittedName>
</protein>
<organism evidence="1 2">
    <name type="scientific">Pararge aegeria aegeria</name>
    <dbReference type="NCBI Taxonomy" id="348720"/>
    <lineage>
        <taxon>Eukaryota</taxon>
        <taxon>Metazoa</taxon>
        <taxon>Ecdysozoa</taxon>
        <taxon>Arthropoda</taxon>
        <taxon>Hexapoda</taxon>
        <taxon>Insecta</taxon>
        <taxon>Pterygota</taxon>
        <taxon>Neoptera</taxon>
        <taxon>Endopterygota</taxon>
        <taxon>Lepidoptera</taxon>
        <taxon>Glossata</taxon>
        <taxon>Ditrysia</taxon>
        <taxon>Papilionoidea</taxon>
        <taxon>Nymphalidae</taxon>
        <taxon>Satyrinae</taxon>
        <taxon>Satyrini</taxon>
        <taxon>Parargina</taxon>
        <taxon>Pararge</taxon>
    </lineage>
</organism>
<reference evidence="1" key="1">
    <citation type="submission" date="2022-03" db="EMBL/GenBank/DDBJ databases">
        <authorList>
            <person name="Lindestad O."/>
        </authorList>
    </citation>
    <scope>NUCLEOTIDE SEQUENCE</scope>
</reference>
<sequence>MHVLPLMLQMHLVQNDERSLILASIVVLWSDARYGSEPAVPHINQSLFLAARIARCSAPSAL</sequence>
<evidence type="ECO:0000313" key="1">
    <source>
        <dbReference type="EMBL" id="CAH2243968.1"/>
    </source>
</evidence>
<accession>A0A8S4S2S6</accession>
<keyword evidence="2" id="KW-1185">Reference proteome</keyword>
<comment type="caution">
    <text evidence="1">The sequence shown here is derived from an EMBL/GenBank/DDBJ whole genome shotgun (WGS) entry which is preliminary data.</text>
</comment>